<dbReference type="AlphaFoldDB" id="A0AAQ5ZT67"/>
<reference evidence="2 3" key="1">
    <citation type="submission" date="2022-01" db="EMBL/GenBank/DDBJ databases">
        <title>A chromosome-scale genome assembly of the false clownfish, Amphiprion ocellaris.</title>
        <authorList>
            <person name="Ryu T."/>
        </authorList>
    </citation>
    <scope>NUCLEOTIDE SEQUENCE [LARGE SCALE GENOMIC DNA]</scope>
</reference>
<keyword evidence="1" id="KW-0732">Signal</keyword>
<dbReference type="PANTHER" id="PTHR38564:SF2">
    <property type="entry name" value="WU:FC46H12 PRECURSOR"/>
    <property type="match status" value="1"/>
</dbReference>
<feature type="signal peptide" evidence="1">
    <location>
        <begin position="1"/>
        <end position="22"/>
    </location>
</feature>
<reference evidence="2" key="2">
    <citation type="submission" date="2025-08" db="UniProtKB">
        <authorList>
            <consortium name="Ensembl"/>
        </authorList>
    </citation>
    <scope>IDENTIFICATION</scope>
</reference>
<organism evidence="2 3">
    <name type="scientific">Amphiprion ocellaris</name>
    <name type="common">Clown anemonefish</name>
    <dbReference type="NCBI Taxonomy" id="80972"/>
    <lineage>
        <taxon>Eukaryota</taxon>
        <taxon>Metazoa</taxon>
        <taxon>Chordata</taxon>
        <taxon>Craniata</taxon>
        <taxon>Vertebrata</taxon>
        <taxon>Euteleostomi</taxon>
        <taxon>Actinopterygii</taxon>
        <taxon>Neopterygii</taxon>
        <taxon>Teleostei</taxon>
        <taxon>Neoteleostei</taxon>
        <taxon>Acanthomorphata</taxon>
        <taxon>Ovalentaria</taxon>
        <taxon>Pomacentridae</taxon>
        <taxon>Amphiprion</taxon>
    </lineage>
</organism>
<evidence type="ECO:0000313" key="2">
    <source>
        <dbReference type="Ensembl" id="ENSAOCP00000067716.1"/>
    </source>
</evidence>
<sequence length="162" mass="17865">MRALLLASVLFVGLFDCPSTSPVPVPTHAFCRTLWMFGLPCADVGAKLVQQIRTFSPVNMCEKCHYILISATNKSIQARHTSPDNLHVESLEFSLQTNLLTTSCRVSAQSVSLTFTAYFNNGLNYCNLYNLLTASGLNLAPDFMEMTSEWACFGFGSTTCRT</sequence>
<dbReference type="GeneTree" id="ENSGT00940000174275"/>
<dbReference type="PANTHER" id="PTHR38564">
    <property type="entry name" value="SI:CH73-250A16.5-RELATED"/>
    <property type="match status" value="1"/>
</dbReference>
<evidence type="ECO:0000256" key="1">
    <source>
        <dbReference type="SAM" id="SignalP"/>
    </source>
</evidence>
<dbReference type="Proteomes" id="UP001501940">
    <property type="component" value="Chromosome 10"/>
</dbReference>
<dbReference type="Ensembl" id="ENSAOCT00000061149.1">
    <property type="protein sequence ID" value="ENSAOCP00000067716.1"/>
    <property type="gene ID" value="ENSAOCG00000028254.1"/>
</dbReference>
<accession>A0AAQ5ZT67</accession>
<evidence type="ECO:0000313" key="3">
    <source>
        <dbReference type="Proteomes" id="UP001501940"/>
    </source>
</evidence>
<protein>
    <submittedName>
        <fullName evidence="2">Uncharacterized protein</fullName>
    </submittedName>
</protein>
<feature type="chain" id="PRO_5043882499" evidence="1">
    <location>
        <begin position="23"/>
        <end position="162"/>
    </location>
</feature>
<name>A0AAQ5ZT67_AMPOC</name>
<proteinExistence type="predicted"/>
<reference evidence="2" key="3">
    <citation type="submission" date="2025-09" db="UniProtKB">
        <authorList>
            <consortium name="Ensembl"/>
        </authorList>
    </citation>
    <scope>IDENTIFICATION</scope>
</reference>
<keyword evidence="3" id="KW-1185">Reference proteome</keyword>